<proteinExistence type="predicted"/>
<dbReference type="AlphaFoldDB" id="W6Y8K2"/>
<accession>W6Y8K2</accession>
<organism evidence="1 2">
    <name type="scientific">Cochliobolus carbonum (strain 26-R-13)</name>
    <name type="common">Maize leaf spot fungus</name>
    <name type="synonym">Bipolaris zeicola</name>
    <dbReference type="NCBI Taxonomy" id="930089"/>
    <lineage>
        <taxon>Eukaryota</taxon>
        <taxon>Fungi</taxon>
        <taxon>Dikarya</taxon>
        <taxon>Ascomycota</taxon>
        <taxon>Pezizomycotina</taxon>
        <taxon>Dothideomycetes</taxon>
        <taxon>Pleosporomycetidae</taxon>
        <taxon>Pleosporales</taxon>
        <taxon>Pleosporineae</taxon>
        <taxon>Pleosporaceae</taxon>
        <taxon>Bipolaris</taxon>
    </lineage>
</organism>
<dbReference type="GeneID" id="19142201"/>
<name>W6Y8K2_COCC2</name>
<reference evidence="1 2" key="1">
    <citation type="journal article" date="2013" name="PLoS Genet.">
        <title>Comparative genome structure, secondary metabolite, and effector coding capacity across Cochliobolus pathogens.</title>
        <authorList>
            <person name="Condon B.J."/>
            <person name="Leng Y."/>
            <person name="Wu D."/>
            <person name="Bushley K.E."/>
            <person name="Ohm R.A."/>
            <person name="Otillar R."/>
            <person name="Martin J."/>
            <person name="Schackwitz W."/>
            <person name="Grimwood J."/>
            <person name="MohdZainudin N."/>
            <person name="Xue C."/>
            <person name="Wang R."/>
            <person name="Manning V.A."/>
            <person name="Dhillon B."/>
            <person name="Tu Z.J."/>
            <person name="Steffenson B.J."/>
            <person name="Salamov A."/>
            <person name="Sun H."/>
            <person name="Lowry S."/>
            <person name="LaButti K."/>
            <person name="Han J."/>
            <person name="Copeland A."/>
            <person name="Lindquist E."/>
            <person name="Barry K."/>
            <person name="Schmutz J."/>
            <person name="Baker S.E."/>
            <person name="Ciuffetti L.M."/>
            <person name="Grigoriev I.V."/>
            <person name="Zhong S."/>
            <person name="Turgeon B.G."/>
        </authorList>
    </citation>
    <scope>NUCLEOTIDE SEQUENCE [LARGE SCALE GENOMIC DNA]</scope>
    <source>
        <strain evidence="1 2">26-R-13</strain>
    </source>
</reference>
<dbReference type="EMBL" id="KI964654">
    <property type="protein sequence ID" value="EUC31689.1"/>
    <property type="molecule type" value="Genomic_DNA"/>
</dbReference>
<dbReference type="HOGENOM" id="CLU_3019779_0_0_1"/>
<dbReference type="Proteomes" id="UP000053841">
    <property type="component" value="Unassembled WGS sequence"/>
</dbReference>
<evidence type="ECO:0000313" key="2">
    <source>
        <dbReference type="Proteomes" id="UP000053841"/>
    </source>
</evidence>
<gene>
    <name evidence="1" type="ORF">COCCADRAFT_100635</name>
</gene>
<sequence>DISHFIHRQRRSRLRNARSRRGVTINIQVALRYFSIYVVRNKQKTPRRAILLTGVP</sequence>
<feature type="non-terminal residue" evidence="1">
    <location>
        <position position="1"/>
    </location>
</feature>
<dbReference type="KEGG" id="bze:COCCADRAFT_100635"/>
<evidence type="ECO:0000313" key="1">
    <source>
        <dbReference type="EMBL" id="EUC31689.1"/>
    </source>
</evidence>
<keyword evidence="2" id="KW-1185">Reference proteome</keyword>
<dbReference type="RefSeq" id="XP_007714020.1">
    <property type="nucleotide sequence ID" value="XM_007715830.1"/>
</dbReference>
<protein>
    <submittedName>
        <fullName evidence="1">Uncharacterized protein</fullName>
    </submittedName>
</protein>